<evidence type="ECO:0000313" key="3">
    <source>
        <dbReference type="Proteomes" id="UP000758603"/>
    </source>
</evidence>
<dbReference type="PANTHER" id="PTHR43844:SF2">
    <property type="entry name" value="SYNTHASE, VITAMIN-B12 INDEPENDENT, PUTATIVE (AFU_ORTHOLOGUE AFUA_3G12060)-RELATED"/>
    <property type="match status" value="1"/>
</dbReference>
<accession>A0A9P8UTT8</accession>
<dbReference type="InterPro" id="IPR002629">
    <property type="entry name" value="Met_Synth_C/arc"/>
</dbReference>
<dbReference type="InterPro" id="IPR038071">
    <property type="entry name" value="UROD/MetE-like_sf"/>
</dbReference>
<dbReference type="Pfam" id="PF01717">
    <property type="entry name" value="Meth_synt_2"/>
    <property type="match status" value="1"/>
</dbReference>
<dbReference type="GO" id="GO:0009086">
    <property type="term" value="P:methionine biosynthetic process"/>
    <property type="evidence" value="ECO:0007669"/>
    <property type="project" value="InterPro"/>
</dbReference>
<feature type="domain" description="Cobalamin-independent methionine synthase MetE C-terminal/archaeal" evidence="1">
    <location>
        <begin position="269"/>
        <end position="461"/>
    </location>
</feature>
<dbReference type="PANTHER" id="PTHR43844">
    <property type="entry name" value="METHIONINE SYNTHASE"/>
    <property type="match status" value="1"/>
</dbReference>
<name>A0A9P8UTT8_9PEZI</name>
<keyword evidence="3" id="KW-1185">Reference proteome</keyword>
<dbReference type="OrthoDB" id="7772923at2759"/>
<dbReference type="CDD" id="cd03311">
    <property type="entry name" value="CIMS_C_terminal_like"/>
    <property type="match status" value="1"/>
</dbReference>
<protein>
    <recommendedName>
        <fullName evidence="1">Cobalamin-independent methionine synthase MetE C-terminal/archaeal domain-containing protein</fullName>
    </recommendedName>
</protein>
<dbReference type="Gene3D" id="3.20.20.210">
    <property type="match status" value="1"/>
</dbReference>
<sequence>MSDVSVGPPWGRGDRVEGMTGCYTAGFPFLFSGSRSQSYGNFGSIFGAETWSELLLCDLYFVTRCSPLAPLLIVIVKHRSIFHISRITTMAPPFRADHIGSLLRPQGLLDARNQVSSSQQSYYVDISSAVKDIEAKAVSDVVELQQIKGIRPITDGEYARHIYFGGLFEKLSGFEVKSELPIPDAFRTDFPTTVGLAKMGARTRAVVICTGKIEYKQSPYLPEWLALRDKLSQSQWAEAKITMPTPNYQHIQLKPGTAFTPGSGYTSDEEYFRDLAACYSAELKTLYDAGLRNAQIDDPHLTYFCSQQFLDGCRKDGTDTDALLDLYIRTHNKLLANKPADLHVGVHLCRGNMSGSTHWVSGSYENIADKLFNQTDYQTFYLEFDDLERVGGFEPLRFLPKGKNVVLGLVSTKTADLEDHEALKAKIREAAAVVAEAQGVSVNEALDCLAISPQCGFSSHSQSGGTGMTMDRMWAKLEMVKEVAKEVW</sequence>
<gene>
    <name evidence="2" type="ORF">BKA67DRAFT_556794</name>
</gene>
<dbReference type="GO" id="GO:0008270">
    <property type="term" value="F:zinc ion binding"/>
    <property type="evidence" value="ECO:0007669"/>
    <property type="project" value="InterPro"/>
</dbReference>
<dbReference type="RefSeq" id="XP_045962186.1">
    <property type="nucleotide sequence ID" value="XM_046102186.1"/>
</dbReference>
<evidence type="ECO:0000313" key="2">
    <source>
        <dbReference type="EMBL" id="KAH6657952.1"/>
    </source>
</evidence>
<dbReference type="AlphaFoldDB" id="A0A9P8UTT8"/>
<dbReference type="GO" id="GO:0003871">
    <property type="term" value="F:5-methyltetrahydropteroyltriglutamate-homocysteine S-methyltransferase activity"/>
    <property type="evidence" value="ECO:0007669"/>
    <property type="project" value="InterPro"/>
</dbReference>
<reference evidence="2" key="1">
    <citation type="journal article" date="2021" name="Nat. Commun.">
        <title>Genetic determinants of endophytism in the Arabidopsis root mycobiome.</title>
        <authorList>
            <person name="Mesny F."/>
            <person name="Miyauchi S."/>
            <person name="Thiergart T."/>
            <person name="Pickel B."/>
            <person name="Atanasova L."/>
            <person name="Karlsson M."/>
            <person name="Huettel B."/>
            <person name="Barry K.W."/>
            <person name="Haridas S."/>
            <person name="Chen C."/>
            <person name="Bauer D."/>
            <person name="Andreopoulos W."/>
            <person name="Pangilinan J."/>
            <person name="LaButti K."/>
            <person name="Riley R."/>
            <person name="Lipzen A."/>
            <person name="Clum A."/>
            <person name="Drula E."/>
            <person name="Henrissat B."/>
            <person name="Kohler A."/>
            <person name="Grigoriev I.V."/>
            <person name="Martin F.M."/>
            <person name="Hacquard S."/>
        </authorList>
    </citation>
    <scope>NUCLEOTIDE SEQUENCE</scope>
    <source>
        <strain evidence="2">MPI-SDFR-AT-0073</strain>
    </source>
</reference>
<dbReference type="EMBL" id="JAGPXC010000002">
    <property type="protein sequence ID" value="KAH6657952.1"/>
    <property type="molecule type" value="Genomic_DNA"/>
</dbReference>
<dbReference type="SUPFAM" id="SSF51726">
    <property type="entry name" value="UROD/MetE-like"/>
    <property type="match status" value="1"/>
</dbReference>
<dbReference type="GeneID" id="70131078"/>
<organism evidence="2 3">
    <name type="scientific">Truncatella angustata</name>
    <dbReference type="NCBI Taxonomy" id="152316"/>
    <lineage>
        <taxon>Eukaryota</taxon>
        <taxon>Fungi</taxon>
        <taxon>Dikarya</taxon>
        <taxon>Ascomycota</taxon>
        <taxon>Pezizomycotina</taxon>
        <taxon>Sordariomycetes</taxon>
        <taxon>Xylariomycetidae</taxon>
        <taxon>Amphisphaeriales</taxon>
        <taxon>Sporocadaceae</taxon>
        <taxon>Truncatella</taxon>
    </lineage>
</organism>
<proteinExistence type="predicted"/>
<comment type="caution">
    <text evidence="2">The sequence shown here is derived from an EMBL/GenBank/DDBJ whole genome shotgun (WGS) entry which is preliminary data.</text>
</comment>
<dbReference type="Proteomes" id="UP000758603">
    <property type="component" value="Unassembled WGS sequence"/>
</dbReference>
<evidence type="ECO:0000259" key="1">
    <source>
        <dbReference type="Pfam" id="PF01717"/>
    </source>
</evidence>